<dbReference type="Proteomes" id="UP000222788">
    <property type="component" value="Unassembled WGS sequence"/>
</dbReference>
<evidence type="ECO:0000313" key="3">
    <source>
        <dbReference type="Proteomes" id="UP000222788"/>
    </source>
</evidence>
<dbReference type="EMBL" id="APWK03000137">
    <property type="protein sequence ID" value="PHH50285.1"/>
    <property type="molecule type" value="Genomic_DNA"/>
</dbReference>
<comment type="caution">
    <text evidence="2">The sequence shown here is derived from an EMBL/GenBank/DDBJ whole genome shotgun (WGS) entry which is preliminary data.</text>
</comment>
<protein>
    <submittedName>
        <fullName evidence="2">Uncharacterized protein</fullName>
    </submittedName>
</protein>
<dbReference type="AlphaFoldDB" id="A0A2C5WVR1"/>
<feature type="region of interest" description="Disordered" evidence="1">
    <location>
        <begin position="1"/>
        <end position="27"/>
    </location>
</feature>
<sequence>MLENRSQESSINGPTQHSAQEAIPESTQKAALEPAIVVMDGFATAAAGASAIDISTHSDGEGAFLDAL</sequence>
<name>A0A2C5WVR1_9PEZI</name>
<organism evidence="2 3">
    <name type="scientific">Ceratocystis fimbriata CBS 114723</name>
    <dbReference type="NCBI Taxonomy" id="1035309"/>
    <lineage>
        <taxon>Eukaryota</taxon>
        <taxon>Fungi</taxon>
        <taxon>Dikarya</taxon>
        <taxon>Ascomycota</taxon>
        <taxon>Pezizomycotina</taxon>
        <taxon>Sordariomycetes</taxon>
        <taxon>Hypocreomycetidae</taxon>
        <taxon>Microascales</taxon>
        <taxon>Ceratocystidaceae</taxon>
        <taxon>Ceratocystis</taxon>
    </lineage>
</organism>
<reference evidence="2 3" key="1">
    <citation type="journal article" date="2013" name="Fungal Biol.">
        <title>Analysis of microsatellite markers in the genome of the plant pathogen Ceratocystis fimbriata.</title>
        <authorList>
            <person name="Simpson M.C."/>
            <person name="Wilken P.M."/>
            <person name="Coetzee M.P."/>
            <person name="Wingfield M.J."/>
            <person name="Wingfield B.D."/>
        </authorList>
    </citation>
    <scope>NUCLEOTIDE SEQUENCE [LARGE SCALE GENOMIC DNA]</scope>
    <source>
        <strain evidence="2 3">CBS 114723</strain>
    </source>
</reference>
<reference evidence="2 3" key="2">
    <citation type="journal article" date="2013" name="IMA Fungus">
        <title>IMA Genome-F 1: Ceratocystis fimbriata: Draft nuclear genome sequence for the plant pathogen, Ceratocystis fimbriata.</title>
        <authorList>
            <person name="Wilken P.M."/>
            <person name="Steenkamp E.T."/>
            <person name="Wingfield M.J."/>
            <person name="de Beer Z.W."/>
            <person name="Wingfield B.D."/>
        </authorList>
    </citation>
    <scope>NUCLEOTIDE SEQUENCE [LARGE SCALE GENOMIC DNA]</scope>
    <source>
        <strain evidence="2 3">CBS 114723</strain>
    </source>
</reference>
<evidence type="ECO:0000256" key="1">
    <source>
        <dbReference type="SAM" id="MobiDB-lite"/>
    </source>
</evidence>
<gene>
    <name evidence="2" type="ORF">CFIMG_005119RAa</name>
</gene>
<feature type="compositionally biased region" description="Polar residues" evidence="1">
    <location>
        <begin position="7"/>
        <end position="27"/>
    </location>
</feature>
<evidence type="ECO:0000313" key="2">
    <source>
        <dbReference type="EMBL" id="PHH50285.1"/>
    </source>
</evidence>
<accession>A0A2C5WVR1</accession>
<keyword evidence="3" id="KW-1185">Reference proteome</keyword>
<proteinExistence type="predicted"/>